<sequence length="696" mass="74764">MADSMPPTTDRSRQGSEGAPVLFAELPSWFGPGNEAPGRLFDLSVRELVQLVAESERLITWLRYVQLAATDRMVDGVLEAQGREPEELNGRGSDPDVRKLVESLVAEETSLASGVPSWESEARADFVTAAPEATRRLNEAMRDGECTWERARKVRERTKEQASCVADEVARRVLAPPRRGEVVSWSLFTRRLGRALSACADSERQRARARRERDAFGRFTEHGMGSYTITGSAERVGAAHQRVDSLARRLRSGGDKRTLAQLRSDIALDLVIGGQPGRCEGPPQPVQAAQNGVALSAVAAKNGLASNGVAAQVCGCPVPCTDVGAGLCTRTLSSVFAGAVPAGRINVTISLASLVGVTDDPGQTPRGLLPADLVRDVACAEGTTLARIVTDPHDGQVIEASTDRYRPTAAMRRFVTARYGTCVAPGCTQPAATCELDHGIPWPLGATTTRNVTPKGGRHHEYKTRGWWRADQDGATGVVTWETFGGTYRSYPVRYGHDPDTAGEQGPDDATARRIVAYRQHIEHCRATDPEMERDLAHSLGRTTIPQGGTRQPFGDTRHVAEPGVGHDDCAGAAAWLDPSLPGESCGVAARPTTQERVDDLRIEKLLKRVCSPPTTPGGGGESTDELPAYARRAYGQFPRHSTWGIDQATSAATSRSRVGRPEQRPRAAGREPCGDPAAATTRPPAASPDYDTPPF</sequence>
<organism evidence="2 3">
    <name type="scientific">Kineosphaera limosa NBRC 100340</name>
    <dbReference type="NCBI Taxonomy" id="1184609"/>
    <lineage>
        <taxon>Bacteria</taxon>
        <taxon>Bacillati</taxon>
        <taxon>Actinomycetota</taxon>
        <taxon>Actinomycetes</taxon>
        <taxon>Micrococcales</taxon>
        <taxon>Dermatophilaceae</taxon>
        <taxon>Kineosphaera</taxon>
    </lineage>
</organism>
<dbReference type="RefSeq" id="WP_006591372.1">
    <property type="nucleotide sequence ID" value="NZ_BAHD01000012.1"/>
</dbReference>
<dbReference type="CDD" id="cd00085">
    <property type="entry name" value="HNHc"/>
    <property type="match status" value="1"/>
</dbReference>
<dbReference type="AlphaFoldDB" id="K6W6N7"/>
<evidence type="ECO:0000313" key="2">
    <source>
        <dbReference type="EMBL" id="GAB94840.1"/>
    </source>
</evidence>
<dbReference type="InterPro" id="IPR003615">
    <property type="entry name" value="HNH_nuc"/>
</dbReference>
<dbReference type="STRING" id="1184609.KILIM_012_00240"/>
<feature type="compositionally biased region" description="Low complexity" evidence="1">
    <location>
        <begin position="677"/>
        <end position="689"/>
    </location>
</feature>
<dbReference type="eggNOG" id="COG1403">
    <property type="taxonomic scope" value="Bacteria"/>
</dbReference>
<comment type="caution">
    <text evidence="2">The sequence shown here is derived from an EMBL/GenBank/DDBJ whole genome shotgun (WGS) entry which is preliminary data.</text>
</comment>
<dbReference type="Proteomes" id="UP000008366">
    <property type="component" value="Unassembled WGS sequence"/>
</dbReference>
<reference evidence="2 3" key="1">
    <citation type="submission" date="2012-08" db="EMBL/GenBank/DDBJ databases">
        <title>Whole genome shotgun sequence of Kineosphaera limosa NBRC 100340.</title>
        <authorList>
            <person name="Yoshida I."/>
            <person name="Isaki S."/>
            <person name="Hosoyama A."/>
            <person name="Tsuchikane K."/>
            <person name="Katsumata H."/>
            <person name="Ando Y."/>
            <person name="Ohji S."/>
            <person name="Hamada M."/>
            <person name="Tamura T."/>
            <person name="Yamazoe A."/>
            <person name="Yamazaki S."/>
            <person name="Fujita N."/>
        </authorList>
    </citation>
    <scope>NUCLEOTIDE SEQUENCE [LARGE SCALE GENOMIC DNA]</scope>
    <source>
        <strain evidence="2 3">NBRC 100340</strain>
    </source>
</reference>
<feature type="compositionally biased region" description="Basic and acidic residues" evidence="1">
    <location>
        <begin position="660"/>
        <end position="674"/>
    </location>
</feature>
<accession>K6W6N7</accession>
<gene>
    <name evidence="2" type="ORF">KILIM_012_00240</name>
</gene>
<evidence type="ECO:0000256" key="1">
    <source>
        <dbReference type="SAM" id="MobiDB-lite"/>
    </source>
</evidence>
<proteinExistence type="predicted"/>
<evidence type="ECO:0000313" key="3">
    <source>
        <dbReference type="Proteomes" id="UP000008366"/>
    </source>
</evidence>
<protein>
    <recommendedName>
        <fullName evidence="4">DUF222 domain-containing protein</fullName>
    </recommendedName>
</protein>
<dbReference type="EMBL" id="BAHD01000012">
    <property type="protein sequence ID" value="GAB94840.1"/>
    <property type="molecule type" value="Genomic_DNA"/>
</dbReference>
<evidence type="ECO:0008006" key="4">
    <source>
        <dbReference type="Google" id="ProtNLM"/>
    </source>
</evidence>
<name>K6W6N7_9MICO</name>
<feature type="compositionally biased region" description="Polar residues" evidence="1">
    <location>
        <begin position="648"/>
        <end position="657"/>
    </location>
</feature>
<keyword evidence="3" id="KW-1185">Reference proteome</keyword>
<feature type="region of interest" description="Disordered" evidence="1">
    <location>
        <begin position="641"/>
        <end position="696"/>
    </location>
</feature>